<dbReference type="AlphaFoldDB" id="A0A4P7MYN1"/>
<gene>
    <name evidence="1" type="ORF">PoMZ_09044</name>
</gene>
<evidence type="ECO:0000313" key="1">
    <source>
        <dbReference type="EMBL" id="QBZ53366.1"/>
    </source>
</evidence>
<proteinExistence type="predicted"/>
<name>A0A4P7MYN1_PYROR</name>
<accession>A0A4P7MYN1</accession>
<protein>
    <submittedName>
        <fullName evidence="1">Uncharacterized protein</fullName>
    </submittedName>
</protein>
<evidence type="ECO:0000313" key="2">
    <source>
        <dbReference type="Proteomes" id="UP000294847"/>
    </source>
</evidence>
<sequence length="97" mass="11147">MCGGGLATKLASESTWGLDLPKCYLKVRYVPRQARIARKRLRHRPKKEMIEGLANIVSPKTTTFPNRRVRPELWPTMGSKPLQSLAGWTVVRSWQWT</sequence>
<organism evidence="1 2">
    <name type="scientific">Pyricularia oryzae</name>
    <name type="common">Rice blast fungus</name>
    <name type="synonym">Magnaporthe oryzae</name>
    <dbReference type="NCBI Taxonomy" id="318829"/>
    <lineage>
        <taxon>Eukaryota</taxon>
        <taxon>Fungi</taxon>
        <taxon>Dikarya</taxon>
        <taxon>Ascomycota</taxon>
        <taxon>Pezizomycotina</taxon>
        <taxon>Sordariomycetes</taxon>
        <taxon>Sordariomycetidae</taxon>
        <taxon>Magnaporthales</taxon>
        <taxon>Pyriculariaceae</taxon>
        <taxon>Pyricularia</taxon>
    </lineage>
</organism>
<reference evidence="1 2" key="1">
    <citation type="journal article" date="2019" name="Mol. Biol. Evol.">
        <title>Blast fungal genomes show frequent chromosomal changes, gene gains and losses, and effector gene turnover.</title>
        <authorList>
            <person name="Gomez Luciano L.B."/>
            <person name="Jason Tsai I."/>
            <person name="Chuma I."/>
            <person name="Tosa Y."/>
            <person name="Chen Y.H."/>
            <person name="Li J.Y."/>
            <person name="Li M.Y."/>
            <person name="Jade Lu M.Y."/>
            <person name="Nakayashiki H."/>
            <person name="Li W.H."/>
        </authorList>
    </citation>
    <scope>NUCLEOTIDE SEQUENCE [LARGE SCALE GENOMIC DNA]</scope>
    <source>
        <strain evidence="1">MZ5-1-6</strain>
    </source>
</reference>
<dbReference type="Proteomes" id="UP000294847">
    <property type="component" value="Chromosome 1"/>
</dbReference>
<dbReference type="EMBL" id="CP034204">
    <property type="protein sequence ID" value="QBZ53366.1"/>
    <property type="molecule type" value="Genomic_DNA"/>
</dbReference>